<evidence type="ECO:0000313" key="2">
    <source>
        <dbReference type="EMBL" id="CAA9558225.1"/>
    </source>
</evidence>
<sequence length="677" mass="75866">MLHDLSGEHTYVQWDGTDDISIDSNSVLDAISEDLMRDGNVDLALQRAFRWGMPQPDGTYSQGLRDLMERLKQQREELLEQFNFDSVLGDIPQRLSDIIDTEQNTVDSRIDAASGPQDESDDDRERLREYLDKKRDFLQQLPPDAPGRISSLKPYDFVDRQAGQDFEALLQDLQQQVSNALFQNLMGSLGQGGNGGGGESGQSMEEMGAFLKDVNDTIDQHRQGEQPDLERLNNRWGHMLGGRVDSVEELIQRLQSRMASARDLMSMLSPEQRAAVQSLMAQAIESAGLGSELQRLQQNLGPVYGSGMEPNPSGYGEQVSLDVAMNVLERAAQMERAEASLRNVSGLKDLQGLDPALLEQVLSEEDSEWLSEWKGLEQQLVDSGLVESTSRGLELTPRAVRRIGEHALADIFSSLKQHGLGDHDIRQQGKSGELVETSSPWQFGDSFSLDLGRTVMNGLFQNGPGTPVHLGADSFEVLDREARTSTATVLLIDMSRSMLHNGCWDAAKRTALALDTLIRSKYPRDMLELVGFSAMAHPLKLTDLPKLEWNEYTVGTNLQHALEMARTRLRSERGRNRQIIVITDGEPTVHIENGEAQFNYPPIPSTFEATLREVLRCTREDITINTFLLEQSPYMSRFVEDLMRINKGRVMNASPNRLGSYVLKDFLQQRTVDRMTN</sequence>
<reference evidence="2" key="1">
    <citation type="submission" date="2020-02" db="EMBL/GenBank/DDBJ databases">
        <authorList>
            <person name="Meier V. D."/>
        </authorList>
    </citation>
    <scope>NUCLEOTIDE SEQUENCE</scope>
    <source>
        <strain evidence="2">AVDCRST_MAG43</strain>
    </source>
</reference>
<dbReference type="InterPro" id="IPR036465">
    <property type="entry name" value="vWFA_dom_sf"/>
</dbReference>
<name>A0A6J4UWL1_9BACT</name>
<dbReference type="Pfam" id="PF13519">
    <property type="entry name" value="VWA_2"/>
    <property type="match status" value="1"/>
</dbReference>
<dbReference type="Gene3D" id="3.40.50.410">
    <property type="entry name" value="von Willebrand factor, type A domain"/>
    <property type="match status" value="1"/>
</dbReference>
<dbReference type="SUPFAM" id="SSF53300">
    <property type="entry name" value="vWA-like"/>
    <property type="match status" value="1"/>
</dbReference>
<accession>A0A6J4UWL1</accession>
<dbReference type="AlphaFoldDB" id="A0A6J4UWL1"/>
<feature type="domain" description="VWFA" evidence="1">
    <location>
        <begin position="488"/>
        <end position="586"/>
    </location>
</feature>
<dbReference type="EMBL" id="CADCWI010000088">
    <property type="protein sequence ID" value="CAA9558225.1"/>
    <property type="molecule type" value="Genomic_DNA"/>
</dbReference>
<dbReference type="CDD" id="cd00198">
    <property type="entry name" value="vWFA"/>
    <property type="match status" value="1"/>
</dbReference>
<gene>
    <name evidence="2" type="ORF">AVDCRST_MAG43-1650</name>
</gene>
<protein>
    <recommendedName>
        <fullName evidence="1">VWFA domain-containing protein</fullName>
    </recommendedName>
</protein>
<proteinExistence type="predicted"/>
<evidence type="ECO:0000259" key="1">
    <source>
        <dbReference type="Pfam" id="PF13519"/>
    </source>
</evidence>
<dbReference type="InterPro" id="IPR002035">
    <property type="entry name" value="VWF_A"/>
</dbReference>
<organism evidence="2">
    <name type="scientific">uncultured Thermomicrobiales bacterium</name>
    <dbReference type="NCBI Taxonomy" id="1645740"/>
    <lineage>
        <taxon>Bacteria</taxon>
        <taxon>Pseudomonadati</taxon>
        <taxon>Thermomicrobiota</taxon>
        <taxon>Thermomicrobia</taxon>
        <taxon>Thermomicrobiales</taxon>
        <taxon>environmental samples</taxon>
    </lineage>
</organism>